<dbReference type="Proteomes" id="UP001154282">
    <property type="component" value="Unassembled WGS sequence"/>
</dbReference>
<evidence type="ECO:0000313" key="3">
    <source>
        <dbReference type="Proteomes" id="UP001154282"/>
    </source>
</evidence>
<keyword evidence="1" id="KW-1133">Transmembrane helix</keyword>
<name>A0AAV0Q1Y5_9ROSI</name>
<dbReference type="AlphaFoldDB" id="A0AAV0Q1Y5"/>
<comment type="caution">
    <text evidence="2">The sequence shown here is derived from an EMBL/GenBank/DDBJ whole genome shotgun (WGS) entry which is preliminary data.</text>
</comment>
<dbReference type="EMBL" id="CAMGYJ010000009">
    <property type="protein sequence ID" value="CAI0476607.1"/>
    <property type="molecule type" value="Genomic_DNA"/>
</dbReference>
<reference evidence="2" key="1">
    <citation type="submission" date="2022-08" db="EMBL/GenBank/DDBJ databases">
        <authorList>
            <person name="Gutierrez-Valencia J."/>
        </authorList>
    </citation>
    <scope>NUCLEOTIDE SEQUENCE</scope>
</reference>
<accession>A0AAV0Q1Y5</accession>
<evidence type="ECO:0000256" key="1">
    <source>
        <dbReference type="SAM" id="Phobius"/>
    </source>
</evidence>
<keyword evidence="1" id="KW-0472">Membrane</keyword>
<keyword evidence="3" id="KW-1185">Reference proteome</keyword>
<keyword evidence="1" id="KW-0812">Transmembrane</keyword>
<organism evidence="2 3">
    <name type="scientific">Linum tenue</name>
    <dbReference type="NCBI Taxonomy" id="586396"/>
    <lineage>
        <taxon>Eukaryota</taxon>
        <taxon>Viridiplantae</taxon>
        <taxon>Streptophyta</taxon>
        <taxon>Embryophyta</taxon>
        <taxon>Tracheophyta</taxon>
        <taxon>Spermatophyta</taxon>
        <taxon>Magnoliopsida</taxon>
        <taxon>eudicotyledons</taxon>
        <taxon>Gunneridae</taxon>
        <taxon>Pentapetalae</taxon>
        <taxon>rosids</taxon>
        <taxon>fabids</taxon>
        <taxon>Malpighiales</taxon>
        <taxon>Linaceae</taxon>
        <taxon>Linum</taxon>
    </lineage>
</organism>
<feature type="non-terminal residue" evidence="2">
    <location>
        <position position="1"/>
    </location>
</feature>
<protein>
    <submittedName>
        <fullName evidence="2">Uncharacterized protein</fullName>
    </submittedName>
</protein>
<proteinExistence type="predicted"/>
<feature type="transmembrane region" description="Helical" evidence="1">
    <location>
        <begin position="70"/>
        <end position="89"/>
    </location>
</feature>
<evidence type="ECO:0000313" key="2">
    <source>
        <dbReference type="EMBL" id="CAI0476607.1"/>
    </source>
</evidence>
<sequence length="91" mass="10386">APRREDEEDNKVKIKGVLQKNARGIPSSVLYRSVKLEQKRTMEKQGDKNKMKHVVDSGVMTRSKARSSDLMVCQFTCFHISIVGSLFFVKN</sequence>
<gene>
    <name evidence="2" type="ORF">LITE_LOCUS40856</name>
</gene>